<organism evidence="2 3">
    <name type="scientific">Batillaria attramentaria</name>
    <dbReference type="NCBI Taxonomy" id="370345"/>
    <lineage>
        <taxon>Eukaryota</taxon>
        <taxon>Metazoa</taxon>
        <taxon>Spiralia</taxon>
        <taxon>Lophotrochozoa</taxon>
        <taxon>Mollusca</taxon>
        <taxon>Gastropoda</taxon>
        <taxon>Caenogastropoda</taxon>
        <taxon>Sorbeoconcha</taxon>
        <taxon>Cerithioidea</taxon>
        <taxon>Batillariidae</taxon>
        <taxon>Batillaria</taxon>
    </lineage>
</organism>
<protein>
    <submittedName>
        <fullName evidence="2">Uncharacterized protein</fullName>
    </submittedName>
</protein>
<name>A0ABD0JKI9_9CAEN</name>
<dbReference type="AlphaFoldDB" id="A0ABD0JKI9"/>
<keyword evidence="3" id="KW-1185">Reference proteome</keyword>
<feature type="region of interest" description="Disordered" evidence="1">
    <location>
        <begin position="28"/>
        <end position="51"/>
    </location>
</feature>
<evidence type="ECO:0000313" key="3">
    <source>
        <dbReference type="Proteomes" id="UP001519460"/>
    </source>
</evidence>
<evidence type="ECO:0000313" key="2">
    <source>
        <dbReference type="EMBL" id="KAK7475258.1"/>
    </source>
</evidence>
<comment type="caution">
    <text evidence="2">The sequence shown here is derived from an EMBL/GenBank/DDBJ whole genome shotgun (WGS) entry which is preliminary data.</text>
</comment>
<evidence type="ECO:0000256" key="1">
    <source>
        <dbReference type="SAM" id="MobiDB-lite"/>
    </source>
</evidence>
<gene>
    <name evidence="2" type="ORF">BaRGS_00033489</name>
</gene>
<accession>A0ABD0JKI9</accession>
<dbReference type="EMBL" id="JACVVK020000411">
    <property type="protein sequence ID" value="KAK7475258.1"/>
    <property type="molecule type" value="Genomic_DNA"/>
</dbReference>
<proteinExistence type="predicted"/>
<reference evidence="2 3" key="1">
    <citation type="journal article" date="2023" name="Sci. Data">
        <title>Genome assembly of the Korean intertidal mud-creeper Batillaria attramentaria.</title>
        <authorList>
            <person name="Patra A.K."/>
            <person name="Ho P.T."/>
            <person name="Jun S."/>
            <person name="Lee S.J."/>
            <person name="Kim Y."/>
            <person name="Won Y.J."/>
        </authorList>
    </citation>
    <scope>NUCLEOTIDE SEQUENCE [LARGE SCALE GENOMIC DNA]</scope>
    <source>
        <strain evidence="2">Wonlab-2016</strain>
    </source>
</reference>
<sequence>MQENLRTYLNQTIHDCIDAEIAVPQTKDSKLDTSDSFVENGSPKGSPKTFRWNGVTAVRTELTNLMNDDNTEANGRQAFSVRVRDLCRHQKPSDHVAFLF</sequence>
<dbReference type="Proteomes" id="UP001519460">
    <property type="component" value="Unassembled WGS sequence"/>
</dbReference>